<evidence type="ECO:0000256" key="1">
    <source>
        <dbReference type="SAM" id="MobiDB-lite"/>
    </source>
</evidence>
<organism evidence="2 3">
    <name type="scientific">Streptomyces luteosporeus</name>
    <dbReference type="NCBI Taxonomy" id="173856"/>
    <lineage>
        <taxon>Bacteria</taxon>
        <taxon>Bacillati</taxon>
        <taxon>Actinomycetota</taxon>
        <taxon>Actinomycetes</taxon>
        <taxon>Kitasatosporales</taxon>
        <taxon>Streptomycetaceae</taxon>
        <taxon>Streptomyces</taxon>
    </lineage>
</organism>
<evidence type="ECO:0000313" key="2">
    <source>
        <dbReference type="EMBL" id="GAA2724563.1"/>
    </source>
</evidence>
<comment type="caution">
    <text evidence="2">The sequence shown here is derived from an EMBL/GenBank/DDBJ whole genome shotgun (WGS) entry which is preliminary data.</text>
</comment>
<dbReference type="EMBL" id="BAAASL010000026">
    <property type="protein sequence ID" value="GAA2724563.1"/>
    <property type="molecule type" value="Genomic_DNA"/>
</dbReference>
<evidence type="ECO:0000313" key="3">
    <source>
        <dbReference type="Proteomes" id="UP001500886"/>
    </source>
</evidence>
<name>A0ABP6GIZ2_9ACTN</name>
<sequence length="60" mass="6444">MKDTSQSAHSQYADPSSCGKTVMLSLPQLGQFMAGDPPLLDSSSPAPFYAQARGRMRVAR</sequence>
<proteinExistence type="predicted"/>
<gene>
    <name evidence="2" type="ORF">GCM10010315_54720</name>
</gene>
<feature type="compositionally biased region" description="Polar residues" evidence="1">
    <location>
        <begin position="1"/>
        <end position="14"/>
    </location>
</feature>
<feature type="region of interest" description="Disordered" evidence="1">
    <location>
        <begin position="1"/>
        <end position="20"/>
    </location>
</feature>
<reference evidence="3" key="1">
    <citation type="journal article" date="2019" name="Int. J. Syst. Evol. Microbiol.">
        <title>The Global Catalogue of Microorganisms (GCM) 10K type strain sequencing project: providing services to taxonomists for standard genome sequencing and annotation.</title>
        <authorList>
            <consortium name="The Broad Institute Genomics Platform"/>
            <consortium name="The Broad Institute Genome Sequencing Center for Infectious Disease"/>
            <person name="Wu L."/>
            <person name="Ma J."/>
        </authorList>
    </citation>
    <scope>NUCLEOTIDE SEQUENCE [LARGE SCALE GENOMIC DNA]</scope>
    <source>
        <strain evidence="3">JCM 4542</strain>
    </source>
</reference>
<accession>A0ABP6GIZ2</accession>
<keyword evidence="3" id="KW-1185">Reference proteome</keyword>
<protein>
    <submittedName>
        <fullName evidence="2">Uncharacterized protein</fullName>
    </submittedName>
</protein>
<dbReference type="Proteomes" id="UP001500886">
    <property type="component" value="Unassembled WGS sequence"/>
</dbReference>